<organism evidence="3 4">
    <name type="scientific">Niabella drilacis (strain DSM 25811 / CCM 8410 / CCUG 62505 / LMG 26954 / E90)</name>
    <dbReference type="NCBI Taxonomy" id="1285928"/>
    <lineage>
        <taxon>Bacteria</taxon>
        <taxon>Pseudomonadati</taxon>
        <taxon>Bacteroidota</taxon>
        <taxon>Chitinophagia</taxon>
        <taxon>Chitinophagales</taxon>
        <taxon>Chitinophagaceae</taxon>
        <taxon>Niabella</taxon>
    </lineage>
</organism>
<dbReference type="SUPFAM" id="SSF88723">
    <property type="entry name" value="PIN domain-like"/>
    <property type="match status" value="1"/>
</dbReference>
<sequence>MVSKVFFDANILLDFTLKRANFELAKKLFEYVVNGKFTAFITPSILHIVAYWLTKAYGSEKTKTLLLELLVDIRVIDAPHEIAVMALNSRFGDIEDALQYYTALHHDMNVFVSEDAGLKKSAISSLPVCTIKEFIHLLES</sequence>
<evidence type="ECO:0000259" key="2">
    <source>
        <dbReference type="Pfam" id="PF13470"/>
    </source>
</evidence>
<dbReference type="AlphaFoldDB" id="A0A1G6XVC8"/>
<dbReference type="InterPro" id="IPR002716">
    <property type="entry name" value="PIN_dom"/>
</dbReference>
<dbReference type="CDD" id="cd09854">
    <property type="entry name" value="PIN_VapC-like"/>
    <property type="match status" value="1"/>
</dbReference>
<dbReference type="STRING" id="1285928.SAMN04487894_11416"/>
<dbReference type="InterPro" id="IPR029060">
    <property type="entry name" value="PIN-like_dom_sf"/>
</dbReference>
<dbReference type="Pfam" id="PF13470">
    <property type="entry name" value="PIN_3"/>
    <property type="match status" value="1"/>
</dbReference>
<protein>
    <submittedName>
        <fullName evidence="3">Predicted nucleic acid-binding protein, contains PIN domain</fullName>
    </submittedName>
</protein>
<keyword evidence="1" id="KW-0812">Transmembrane</keyword>
<evidence type="ECO:0000313" key="4">
    <source>
        <dbReference type="Proteomes" id="UP000198757"/>
    </source>
</evidence>
<dbReference type="Gene3D" id="3.40.50.1010">
    <property type="entry name" value="5'-nuclease"/>
    <property type="match status" value="1"/>
</dbReference>
<keyword evidence="4" id="KW-1185">Reference proteome</keyword>
<dbReference type="EMBL" id="FMZO01000014">
    <property type="protein sequence ID" value="SDD81633.1"/>
    <property type="molecule type" value="Genomic_DNA"/>
</dbReference>
<dbReference type="Proteomes" id="UP000198757">
    <property type="component" value="Unassembled WGS sequence"/>
</dbReference>
<accession>A0A1G6XVC8</accession>
<evidence type="ECO:0000256" key="1">
    <source>
        <dbReference type="SAM" id="Phobius"/>
    </source>
</evidence>
<proteinExistence type="predicted"/>
<dbReference type="OrthoDB" id="1148871at2"/>
<keyword evidence="1" id="KW-1133">Transmembrane helix</keyword>
<feature type="domain" description="PIN" evidence="2">
    <location>
        <begin position="4"/>
        <end position="115"/>
    </location>
</feature>
<gene>
    <name evidence="3" type="ORF">SAMN04487894_11416</name>
</gene>
<keyword evidence="1" id="KW-0472">Membrane</keyword>
<evidence type="ECO:0000313" key="3">
    <source>
        <dbReference type="EMBL" id="SDD81633.1"/>
    </source>
</evidence>
<feature type="transmembrane region" description="Helical" evidence="1">
    <location>
        <begin position="37"/>
        <end position="54"/>
    </location>
</feature>
<reference evidence="4" key="1">
    <citation type="submission" date="2016-10" db="EMBL/GenBank/DDBJ databases">
        <authorList>
            <person name="Varghese N."/>
            <person name="Submissions S."/>
        </authorList>
    </citation>
    <scope>NUCLEOTIDE SEQUENCE [LARGE SCALE GENOMIC DNA]</scope>
    <source>
        <strain evidence="4">DSM 25811 / CCM 8410 / LMG 26954 / E90</strain>
    </source>
</reference>
<name>A0A1G6XVC8_NIADE</name>
<dbReference type="RefSeq" id="WP_090391997.1">
    <property type="nucleotide sequence ID" value="NZ_FMZO01000014.1"/>
</dbReference>